<dbReference type="Pfam" id="PF21445">
    <property type="entry name" value="ADDB_N"/>
    <property type="match status" value="1"/>
</dbReference>
<evidence type="ECO:0000259" key="11">
    <source>
        <dbReference type="Pfam" id="PF12705"/>
    </source>
</evidence>
<comment type="caution">
    <text evidence="13">The sequence shown here is derived from an EMBL/GenBank/DDBJ whole genome shotgun (WGS) entry which is preliminary data.</text>
</comment>
<dbReference type="SUPFAM" id="SSF52540">
    <property type="entry name" value="P-loop containing nucleoside triphosphate hydrolases"/>
    <property type="match status" value="1"/>
</dbReference>
<keyword evidence="3 10" id="KW-0227">DNA damage</keyword>
<evidence type="ECO:0000256" key="10">
    <source>
        <dbReference type="HAMAP-Rule" id="MF_01453"/>
    </source>
</evidence>
<keyword evidence="2 10" id="KW-0547">Nucleotide-binding</keyword>
<accession>A0A0R1YLH4</accession>
<dbReference type="EC" id="3.1.-.-" evidence="10"/>
<reference evidence="13 14" key="1">
    <citation type="journal article" date="2015" name="Genome Announc.">
        <title>Expanding the biotechnology potential of lactobacilli through comparative genomics of 213 strains and associated genera.</title>
        <authorList>
            <person name="Sun Z."/>
            <person name="Harris H.M."/>
            <person name="McCann A."/>
            <person name="Guo C."/>
            <person name="Argimon S."/>
            <person name="Zhang W."/>
            <person name="Yang X."/>
            <person name="Jeffery I.B."/>
            <person name="Cooney J.C."/>
            <person name="Kagawa T.F."/>
            <person name="Liu W."/>
            <person name="Song Y."/>
            <person name="Salvetti E."/>
            <person name="Wrobel A."/>
            <person name="Rasinkangas P."/>
            <person name="Parkhill J."/>
            <person name="Rea M.C."/>
            <person name="O'Sullivan O."/>
            <person name="Ritari J."/>
            <person name="Douillard F.P."/>
            <person name="Paul Ross R."/>
            <person name="Yang R."/>
            <person name="Briner A.E."/>
            <person name="Felis G.E."/>
            <person name="de Vos W.M."/>
            <person name="Barrangou R."/>
            <person name="Klaenhammer T.R."/>
            <person name="Caufield P.W."/>
            <person name="Cui Y."/>
            <person name="Zhang H."/>
            <person name="O'Toole P.W."/>
        </authorList>
    </citation>
    <scope>NUCLEOTIDE SEQUENCE [LARGE SCALE GENOMIC DNA]</scope>
    <source>
        <strain evidence="13 14">DSM 18390</strain>
    </source>
</reference>
<keyword evidence="4 10" id="KW-0378">Hydrolase</keyword>
<evidence type="ECO:0000256" key="5">
    <source>
        <dbReference type="ARBA" id="ARBA00022806"/>
    </source>
</evidence>
<dbReference type="GO" id="GO:0008409">
    <property type="term" value="F:5'-3' exonuclease activity"/>
    <property type="evidence" value="ECO:0007669"/>
    <property type="project" value="UniProtKB-UniRule"/>
</dbReference>
<keyword evidence="8 10" id="KW-0238">DNA-binding</keyword>
<evidence type="ECO:0000313" key="13">
    <source>
        <dbReference type="EMBL" id="KRM41732.1"/>
    </source>
</evidence>
<keyword evidence="1 10" id="KW-0540">Nuclease</keyword>
<dbReference type="PANTHER" id="PTHR30591:SF1">
    <property type="entry name" value="RECBCD ENZYME SUBUNIT RECC"/>
    <property type="match status" value="1"/>
</dbReference>
<protein>
    <recommendedName>
        <fullName evidence="10">ATP-dependent helicase/deoxyribonuclease subunit B</fullName>
        <ecNumber evidence="10">3.1.-.-</ecNumber>
    </recommendedName>
    <alternativeName>
        <fullName evidence="10">ATP-dependent helicase/nuclease subunit RexB</fullName>
    </alternativeName>
</protein>
<comment type="miscellaneous">
    <text evidence="10">Despite having helicase-like domains, this subunit does not have helicase activity.</text>
</comment>
<dbReference type="GO" id="GO:0004386">
    <property type="term" value="F:helicase activity"/>
    <property type="evidence" value="ECO:0007669"/>
    <property type="project" value="UniProtKB-KW"/>
</dbReference>
<dbReference type="InterPro" id="IPR038726">
    <property type="entry name" value="PDDEXK_AddAB-type"/>
</dbReference>
<evidence type="ECO:0000256" key="8">
    <source>
        <dbReference type="ARBA" id="ARBA00023125"/>
    </source>
</evidence>
<dbReference type="Gene3D" id="3.40.50.300">
    <property type="entry name" value="P-loop containing nucleotide triphosphate hydrolases"/>
    <property type="match status" value="4"/>
</dbReference>
<organism evidence="13 14">
    <name type="scientific">Lentilactobacillus parafarraginis DSM 18390 = JCM 14109</name>
    <dbReference type="NCBI Taxonomy" id="1423786"/>
    <lineage>
        <taxon>Bacteria</taxon>
        <taxon>Bacillati</taxon>
        <taxon>Bacillota</taxon>
        <taxon>Bacilli</taxon>
        <taxon>Lactobacillales</taxon>
        <taxon>Lactobacillaceae</taxon>
        <taxon>Lentilactobacillus</taxon>
    </lineage>
</organism>
<comment type="similarity">
    <text evidence="10">Belongs to the helicase family. AddB/RexB type 2 subfamily.</text>
</comment>
<gene>
    <name evidence="10" type="primary">rexB</name>
    <name evidence="13" type="ORF">FD47_GL002287</name>
</gene>
<dbReference type="InterPro" id="IPR027417">
    <property type="entry name" value="P-loop_NTPase"/>
</dbReference>
<keyword evidence="6 10" id="KW-0269">Exonuclease</keyword>
<dbReference type="Proteomes" id="UP000051010">
    <property type="component" value="Unassembled WGS sequence"/>
</dbReference>
<name>A0A0R1YLH4_9LACO</name>
<evidence type="ECO:0000313" key="14">
    <source>
        <dbReference type="Proteomes" id="UP000051010"/>
    </source>
</evidence>
<evidence type="ECO:0000256" key="4">
    <source>
        <dbReference type="ARBA" id="ARBA00022801"/>
    </source>
</evidence>
<dbReference type="GO" id="GO:0000724">
    <property type="term" value="P:double-strand break repair via homologous recombination"/>
    <property type="evidence" value="ECO:0007669"/>
    <property type="project" value="UniProtKB-UniRule"/>
</dbReference>
<sequence length="1182" mass="135391">MTLQFVLGTNGYDHQEKLVEILKTQRATNPADRFFYLVPNHIKFESEVEVLKQLGNPDEDVTAQSRIQVLSFTRLAWYFLRNTSQYQKQRISAAGINMLLYQIIVDHQDDLILFGQEAHLPGFIDQIAHQISVMQAGNVLPADLMKINENEDAALSNDFRDKLHDFAIIYTAYKQQIDDQYFDSHEVLNLLSDYLGQQDLSSDHFYIADFSKLTAQECRLVETLIQRGASVTVSLILDQPYRTELPEQPSLFYQSAKLFLRLYQFAAQNKIAYLPPVYANRPRVKDDLLRLETYWIQSSGLGKITADRQVDPGTIQIYQADNQYSELDQVATIIRRLVASGRYRYSDFLVLTRHLDAYAAILDPVFTTQQVPYFKDIEKSMVDHPLVDLLSALFDIKDPSRARNYRYDDVMRFLKTELFVPRDADGQPMAIADYRQAVSVTENLVLRNGFEGKRWTQDEDWQYVWIADQDDSPALTDRDRALTHQVNVIRHLIKDALPPFYNRFYKAKTNAQAAAILYRFLVDNGVVSRLEELRNAAVNQQDLTRSDEIEQVWRTFCSLLDETVRILGDKPFIPQDFWDLLHAGFEGANYSQIPSTLDQVQVSESGIVQMNNRKVTIMIGSNDETMPERIVNESLFGDDDVAQLQDSLADDQYLNDPADAQMAAEPYLNYLAFTTATQKLIFTYTQKLTDDAGVNLSPYVQRIADHFRLQVIHRPAVPANDEPIGTYIGSKRATLHHMIQVVQQTYKQRAELSPTWNYIFNQLRADSTISPLTNRLLGSIDYKNVPVPLSQQIAEKLYGSALNISISQLESFYRNPYEYFLQYGLKLQERDQFELSPASTGQFFHEALQRIIAEVHDQHIDLKGLNDADVTQMVAENVAKMLEDPDNFQYVILTSSNRMHYITMQLQATIQQMIRTMRDQQKLTPMRPRSTERVFGQPAQNALKGLSFDLPNHKKVNVRGRIDRIDSMTANNKRYFGIVDYKSSDKNFDFNEAYSGLSMQLLTYLDVLRHNLPDLNPDSDDALLAGALYLHIFNAKFKPEDFKKGLEKSLLSQHKYKGILVEDADLIANLDEDLANATGTSAVYPFTTLKKGGLSAKSSTIQPADLNAFLDHTEGLIVDASKRIFNGDTTLAPVKIDNYTPMQYTPYKAIMNFDPLLPENNYRNLLKLKKNDIIDKLRGKQS</sequence>
<dbReference type="EMBL" id="AZFZ01000055">
    <property type="protein sequence ID" value="KRM41732.1"/>
    <property type="molecule type" value="Genomic_DNA"/>
</dbReference>
<evidence type="ECO:0000256" key="2">
    <source>
        <dbReference type="ARBA" id="ARBA00022741"/>
    </source>
</evidence>
<evidence type="ECO:0000256" key="9">
    <source>
        <dbReference type="ARBA" id="ARBA00023204"/>
    </source>
</evidence>
<dbReference type="PATRIC" id="fig|1423786.4.peg.2402"/>
<evidence type="ECO:0000259" key="12">
    <source>
        <dbReference type="Pfam" id="PF21445"/>
    </source>
</evidence>
<evidence type="ECO:0000256" key="1">
    <source>
        <dbReference type="ARBA" id="ARBA00022722"/>
    </source>
</evidence>
<feature type="domain" description="PD-(D/E)XK endonuclease-like" evidence="11">
    <location>
        <begin position="804"/>
        <end position="1052"/>
    </location>
</feature>
<comment type="cofactor">
    <cofactor evidence="10">
        <name>Mg(2+)</name>
        <dbReference type="ChEBI" id="CHEBI:18420"/>
    </cofactor>
</comment>
<comment type="caution">
    <text evidence="10">Lacks conserved residue(s) required for the propagation of feature annotation.</text>
</comment>
<dbReference type="RefSeq" id="WP_056980688.1">
    <property type="nucleotide sequence ID" value="NZ_AZFZ01000055.1"/>
</dbReference>
<keyword evidence="7 10" id="KW-0067">ATP-binding</keyword>
<dbReference type="HAMAP" id="MF_01453">
    <property type="entry name" value="AddB_type2"/>
    <property type="match status" value="1"/>
</dbReference>
<dbReference type="GO" id="GO:0003690">
    <property type="term" value="F:double-stranded DNA binding"/>
    <property type="evidence" value="ECO:0007669"/>
    <property type="project" value="UniProtKB-UniRule"/>
</dbReference>
<evidence type="ECO:0000256" key="3">
    <source>
        <dbReference type="ARBA" id="ARBA00022763"/>
    </source>
</evidence>
<dbReference type="PANTHER" id="PTHR30591">
    <property type="entry name" value="RECBCD ENZYME SUBUNIT RECC"/>
    <property type="match status" value="1"/>
</dbReference>
<dbReference type="GO" id="GO:0016817">
    <property type="term" value="F:hydrolase activity, acting on acid anhydrides"/>
    <property type="evidence" value="ECO:0007669"/>
    <property type="project" value="InterPro"/>
</dbReference>
<dbReference type="Pfam" id="PF12705">
    <property type="entry name" value="PDDEXK_1"/>
    <property type="match status" value="1"/>
</dbReference>
<keyword evidence="5 10" id="KW-0347">Helicase</keyword>
<dbReference type="InterPro" id="IPR014141">
    <property type="entry name" value="DNA_helicase_suRexB"/>
</dbReference>
<comment type="function">
    <text evidence="10">The heterodimer acts as both an ATP-dependent DNA helicase and an ATP-dependent, dual-direction single-stranded exonuclease. Recognizes the chi site generating a DNA molecule suitable for the initiation of homologous recombination. This subunit has 5' -&gt; 3' nuclease activity but not helicase activity.</text>
</comment>
<keyword evidence="9 10" id="KW-0234">DNA repair</keyword>
<dbReference type="Gene3D" id="3.90.320.10">
    <property type="match status" value="1"/>
</dbReference>
<dbReference type="AlphaFoldDB" id="A0A0R1YLH4"/>
<proteinExistence type="inferred from homology"/>
<dbReference type="InterPro" id="IPR011604">
    <property type="entry name" value="PDDEXK-like_dom_sf"/>
</dbReference>
<evidence type="ECO:0000256" key="7">
    <source>
        <dbReference type="ARBA" id="ARBA00022840"/>
    </source>
</evidence>
<comment type="subunit">
    <text evidence="10">Heterodimer of AddA and RexB.</text>
</comment>
<evidence type="ECO:0000256" key="6">
    <source>
        <dbReference type="ARBA" id="ARBA00022839"/>
    </source>
</evidence>
<feature type="domain" description="ATP-dependent helicase/deoxyribonuclease subunit B N-terminal" evidence="12">
    <location>
        <begin position="5"/>
        <end position="286"/>
    </location>
</feature>
<dbReference type="GO" id="GO:0005524">
    <property type="term" value="F:ATP binding"/>
    <property type="evidence" value="ECO:0007669"/>
    <property type="project" value="UniProtKB-UniRule"/>
</dbReference>
<dbReference type="InterPro" id="IPR049035">
    <property type="entry name" value="ADDB_N"/>
</dbReference>